<dbReference type="Proteomes" id="UP000018780">
    <property type="component" value="Chromosome"/>
</dbReference>
<feature type="domain" description="YjiS-like" evidence="1">
    <location>
        <begin position="21"/>
        <end position="56"/>
    </location>
</feature>
<accession>V9VRL7</accession>
<dbReference type="RefSeq" id="WP_024089471.1">
    <property type="nucleotide sequence ID" value="NC_023135.1"/>
</dbReference>
<name>V9VRL7_9RHOB</name>
<dbReference type="PATRIC" id="fig|999552.6.peg.1196"/>
<evidence type="ECO:0000313" key="3">
    <source>
        <dbReference type="Proteomes" id="UP000018780"/>
    </source>
</evidence>
<reference evidence="2 3" key="1">
    <citation type="submission" date="2013-09" db="EMBL/GenBank/DDBJ databases">
        <authorList>
            <consortium name="DOE Joint Genome Institute"/>
            <person name="Klenk H.-P."/>
            <person name="Huntemann M."/>
            <person name="Han J."/>
            <person name="Chen A."/>
            <person name="Kyrpides N."/>
            <person name="Mavromatis K."/>
            <person name="Markowitz V."/>
            <person name="Palaniappan K."/>
            <person name="Ivanova N."/>
            <person name="Schaumberg A."/>
            <person name="Pati A."/>
            <person name="Liolios K."/>
            <person name="Nordberg H.P."/>
            <person name="Cantor M.N."/>
            <person name="Hua S.X."/>
            <person name="Woyke T."/>
        </authorList>
    </citation>
    <scope>NUCLEOTIDE SEQUENCE [LARGE SCALE GENOMIC DNA]</scope>
    <source>
        <strain evidence="2 3">DSM 14336</strain>
    </source>
</reference>
<organism evidence="2 3">
    <name type="scientific">Leisingera methylohalidivorans DSM 14336</name>
    <dbReference type="NCBI Taxonomy" id="999552"/>
    <lineage>
        <taxon>Bacteria</taxon>
        <taxon>Pseudomonadati</taxon>
        <taxon>Pseudomonadota</taxon>
        <taxon>Alphaproteobacteria</taxon>
        <taxon>Rhodobacterales</taxon>
        <taxon>Roseobacteraceae</taxon>
        <taxon>Leisingera</taxon>
    </lineage>
</organism>
<dbReference type="Pfam" id="PF06568">
    <property type="entry name" value="YjiS-like"/>
    <property type="match status" value="1"/>
</dbReference>
<gene>
    <name evidence="2" type="ORF">METH_05940</name>
</gene>
<dbReference type="STRING" id="999552.METH_05940"/>
<proteinExistence type="predicted"/>
<dbReference type="OrthoDB" id="8096613at2"/>
<dbReference type="HOGENOM" id="CLU_184490_2_0_5"/>
<evidence type="ECO:0000259" key="1">
    <source>
        <dbReference type="Pfam" id="PF06568"/>
    </source>
</evidence>
<dbReference type="KEGG" id="lmd:METH_05940"/>
<sequence>MTLATSSCTTPCSAAKPPLTLAARLRLHLSAWRQRRQLAKLDARALDDIGLTPSEADAEARRGFWSAPDHWTR</sequence>
<dbReference type="AlphaFoldDB" id="V9VRL7"/>
<protein>
    <recommendedName>
        <fullName evidence="1">YjiS-like domain-containing protein</fullName>
    </recommendedName>
</protein>
<evidence type="ECO:0000313" key="2">
    <source>
        <dbReference type="EMBL" id="AHD00329.1"/>
    </source>
</evidence>
<dbReference type="EMBL" id="CP006773">
    <property type="protein sequence ID" value="AHD00329.1"/>
    <property type="molecule type" value="Genomic_DNA"/>
</dbReference>
<dbReference type="InterPro" id="IPR009506">
    <property type="entry name" value="YjiS-like"/>
</dbReference>
<keyword evidence="3" id="KW-1185">Reference proteome</keyword>